<accession>A0A336M176</accession>
<dbReference type="AlphaFoldDB" id="A0A336M176"/>
<protein>
    <submittedName>
        <fullName evidence="2">CSON009607 protein</fullName>
    </submittedName>
</protein>
<dbReference type="Pfam" id="PF13920">
    <property type="entry name" value="zf-C3HC4_3"/>
    <property type="match status" value="1"/>
</dbReference>
<dbReference type="InterPro" id="IPR013083">
    <property type="entry name" value="Znf_RING/FYVE/PHD"/>
</dbReference>
<dbReference type="Gene3D" id="3.30.40.10">
    <property type="entry name" value="Zinc/RING finger domain, C3HC4 (zinc finger)"/>
    <property type="match status" value="1"/>
</dbReference>
<evidence type="ECO:0000313" key="2">
    <source>
        <dbReference type="EMBL" id="SSX23800.1"/>
    </source>
</evidence>
<dbReference type="OMA" id="YRYCEKC"/>
<dbReference type="EMBL" id="UFQT01000382">
    <property type="protein sequence ID" value="SSX23800.1"/>
    <property type="molecule type" value="Genomic_DNA"/>
</dbReference>
<evidence type="ECO:0000256" key="1">
    <source>
        <dbReference type="SAM" id="MobiDB-lite"/>
    </source>
</evidence>
<dbReference type="InterPro" id="IPR036443">
    <property type="entry name" value="Znf_RanBP2_sf"/>
</dbReference>
<feature type="region of interest" description="Disordered" evidence="1">
    <location>
        <begin position="46"/>
        <end position="65"/>
    </location>
</feature>
<feature type="compositionally biased region" description="Low complexity" evidence="1">
    <location>
        <begin position="279"/>
        <end position="292"/>
    </location>
</feature>
<proteinExistence type="predicted"/>
<dbReference type="SUPFAM" id="SSF90209">
    <property type="entry name" value="Ran binding protein zinc finger-like"/>
    <property type="match status" value="1"/>
</dbReference>
<feature type="compositionally biased region" description="Basic residues" evidence="1">
    <location>
        <begin position="234"/>
        <end position="251"/>
    </location>
</feature>
<feature type="region of interest" description="Disordered" evidence="1">
    <location>
        <begin position="234"/>
        <end position="341"/>
    </location>
</feature>
<feature type="compositionally biased region" description="Basic residues" evidence="1">
    <location>
        <begin position="322"/>
        <end position="340"/>
    </location>
</feature>
<reference evidence="2" key="1">
    <citation type="submission" date="2018-07" db="EMBL/GenBank/DDBJ databases">
        <authorList>
            <person name="Quirk P.G."/>
            <person name="Krulwich T.A."/>
        </authorList>
    </citation>
    <scope>NUCLEOTIDE SEQUENCE</scope>
</reference>
<dbReference type="Gene3D" id="2.30.30.380">
    <property type="entry name" value="Zn-finger domain of Sec23/24"/>
    <property type="match status" value="1"/>
</dbReference>
<sequence>MKMMNLSHCLTSTQIKCLYYLSESHKTVNLKRKYEEFTNYEKTEVSTTTTTTTTPLSSTSSPVISPAKRTKLDGYYVKLANESPQRQILETDLEDGYSTVHDIETEECRDSDDTESLSVTSERTTGYATIDVLEYEIATTSEDEDSLDNASFCTESTGSDSLYLQSLAVQALYETSTDDDYIQADTEDSQLDSDSADPELGKADYWECVKCKNKQNNPLYRYCERCYQVRKSHFPPRPKTKKLRQRRRSNRSKPYSTKSGRDRDASSISCSDDESLETSSPVKLNSSSSSMKGVKRKSHSDDDDSRSSSSGTEIDDDEPPQKKRGSPKRRYTRNSHHARDRKNTTILLQDCAKEISLGLNSVDCVDGSDSKLSVYHSQLKESTNQIQINVKNKHLTQHDSGISSQEVGSSQEFFSSSEMTTMTMQPAMLKRTHAKSLLSEINCNSSTEEHDADLIRGKNSNIKPSPLSATSSNCSEASIESGVSSISHELDSKMVKREFNNKQQQQLNSNNKDFEESMTCSLCFDNEKSAVFVHTKKACSGCCYTCAMKTWKKYKNCPFCKEKAKNVIKLYSH</sequence>
<feature type="compositionally biased region" description="Low complexity" evidence="1">
    <location>
        <begin position="46"/>
        <end position="62"/>
    </location>
</feature>
<gene>
    <name evidence="2" type="primary">CSON009607</name>
</gene>
<dbReference type="VEuPathDB" id="VectorBase:CSON009607"/>
<name>A0A336M176_CULSO</name>
<organism evidence="2">
    <name type="scientific">Culicoides sonorensis</name>
    <name type="common">Biting midge</name>
    <dbReference type="NCBI Taxonomy" id="179676"/>
    <lineage>
        <taxon>Eukaryota</taxon>
        <taxon>Metazoa</taxon>
        <taxon>Ecdysozoa</taxon>
        <taxon>Arthropoda</taxon>
        <taxon>Hexapoda</taxon>
        <taxon>Insecta</taxon>
        <taxon>Pterygota</taxon>
        <taxon>Neoptera</taxon>
        <taxon>Endopterygota</taxon>
        <taxon>Diptera</taxon>
        <taxon>Nematocera</taxon>
        <taxon>Chironomoidea</taxon>
        <taxon>Ceratopogonidae</taxon>
        <taxon>Ceratopogoninae</taxon>
        <taxon>Culicoides</taxon>
        <taxon>Monoculicoides</taxon>
    </lineage>
</organism>